<dbReference type="EC" id="5.1.3.13" evidence="3 5"/>
<evidence type="ECO:0000256" key="2">
    <source>
        <dbReference type="ARBA" id="ARBA00001997"/>
    </source>
</evidence>
<comment type="caution">
    <text evidence="6">The sequence shown here is derived from an EMBL/GenBank/DDBJ whole genome shotgun (WGS) entry which is preliminary data.</text>
</comment>
<dbReference type="NCBIfam" id="TIGR01221">
    <property type="entry name" value="rmlC"/>
    <property type="match status" value="1"/>
</dbReference>
<evidence type="ECO:0000313" key="7">
    <source>
        <dbReference type="Proteomes" id="UP001288620"/>
    </source>
</evidence>
<evidence type="ECO:0000256" key="1">
    <source>
        <dbReference type="ARBA" id="ARBA00001298"/>
    </source>
</evidence>
<name>A0ABU5LE80_9GAMM</name>
<dbReference type="InterPro" id="IPR014710">
    <property type="entry name" value="RmlC-like_jellyroll"/>
</dbReference>
<evidence type="ECO:0000256" key="5">
    <source>
        <dbReference type="RuleBase" id="RU364069"/>
    </source>
</evidence>
<evidence type="ECO:0000313" key="6">
    <source>
        <dbReference type="EMBL" id="MDZ7277960.1"/>
    </source>
</evidence>
<dbReference type="Gene3D" id="2.60.120.10">
    <property type="entry name" value="Jelly Rolls"/>
    <property type="match status" value="1"/>
</dbReference>
<dbReference type="SUPFAM" id="SSF51182">
    <property type="entry name" value="RmlC-like cupins"/>
    <property type="match status" value="1"/>
</dbReference>
<dbReference type="CDD" id="cd00438">
    <property type="entry name" value="cupin_RmlC"/>
    <property type="match status" value="1"/>
</dbReference>
<comment type="pathway">
    <text evidence="5">Carbohydrate biosynthesis; dTDP-L-rhamnose biosynthesis.</text>
</comment>
<evidence type="ECO:0000256" key="4">
    <source>
        <dbReference type="ARBA" id="ARBA00019595"/>
    </source>
</evidence>
<dbReference type="EMBL" id="JAOBTT010000001">
    <property type="protein sequence ID" value="MDZ7277960.1"/>
    <property type="molecule type" value="Genomic_DNA"/>
</dbReference>
<proteinExistence type="inferred from homology"/>
<dbReference type="PANTHER" id="PTHR21047">
    <property type="entry name" value="DTDP-6-DEOXY-D-GLUCOSE-3,5 EPIMERASE"/>
    <property type="match status" value="1"/>
</dbReference>
<comment type="subunit">
    <text evidence="5">Homodimer.</text>
</comment>
<organism evidence="6 7">
    <name type="scientific">Pantoea eucrina</name>
    <dbReference type="NCBI Taxonomy" id="472693"/>
    <lineage>
        <taxon>Bacteria</taxon>
        <taxon>Pseudomonadati</taxon>
        <taxon>Pseudomonadota</taxon>
        <taxon>Gammaproteobacteria</taxon>
        <taxon>Enterobacterales</taxon>
        <taxon>Erwiniaceae</taxon>
        <taxon>Pantoea</taxon>
    </lineage>
</organism>
<dbReference type="PANTHER" id="PTHR21047:SF2">
    <property type="entry name" value="THYMIDINE DIPHOSPHO-4-KETO-RHAMNOSE 3,5-EPIMERASE"/>
    <property type="match status" value="1"/>
</dbReference>
<dbReference type="GO" id="GO:0008830">
    <property type="term" value="F:dTDP-4-dehydrorhamnose 3,5-epimerase activity"/>
    <property type="evidence" value="ECO:0007669"/>
    <property type="project" value="UniProtKB-EC"/>
</dbReference>
<comment type="function">
    <text evidence="2 5">Catalyzes the epimerization of the C3' and C5'positions of dTDP-6-deoxy-D-xylo-4-hexulose, forming dTDP-6-deoxy-L-lyxo-4-hexulose.</text>
</comment>
<protein>
    <recommendedName>
        <fullName evidence="4 5">dTDP-4-dehydrorhamnose 3,5-epimerase</fullName>
        <ecNumber evidence="3 5">5.1.3.13</ecNumber>
    </recommendedName>
    <alternativeName>
        <fullName evidence="5">Thymidine diphospho-4-keto-rhamnose 3,5-epimerase</fullName>
    </alternativeName>
</protein>
<dbReference type="InterPro" id="IPR000888">
    <property type="entry name" value="RmlC-like"/>
</dbReference>
<accession>A0ABU5LE80</accession>
<gene>
    <name evidence="6" type="primary">rfbC</name>
    <name evidence="6" type="ORF">N4G40_06690</name>
</gene>
<dbReference type="Pfam" id="PF00908">
    <property type="entry name" value="dTDP_sugar_isom"/>
    <property type="match status" value="1"/>
</dbReference>
<sequence>MKIIDTQIADVKIIEPKVFGDERGFFLETFQKERYLEALNIEGDFVQDNHSRSAKGVLRGLHFQRVNPQGKLVRVVRGEVFDVAVDIRPESPTFKQWVGVILSEENKTQFWIPPGLAHGFVVLSDFADFEYKCTNYYDPSSEGCLMWNDPEIGIEWPIESPLLSAKDQQGKTISQLVQP</sequence>
<evidence type="ECO:0000256" key="3">
    <source>
        <dbReference type="ARBA" id="ARBA00012098"/>
    </source>
</evidence>
<keyword evidence="7" id="KW-1185">Reference proteome</keyword>
<keyword evidence="5 6" id="KW-0413">Isomerase</keyword>
<comment type="catalytic activity">
    <reaction evidence="1 5">
        <text>dTDP-4-dehydro-6-deoxy-alpha-D-glucose = dTDP-4-dehydro-beta-L-rhamnose</text>
        <dbReference type="Rhea" id="RHEA:16969"/>
        <dbReference type="ChEBI" id="CHEBI:57649"/>
        <dbReference type="ChEBI" id="CHEBI:62830"/>
        <dbReference type="EC" id="5.1.3.13"/>
    </reaction>
</comment>
<comment type="similarity">
    <text evidence="5">Belongs to the dTDP-4-dehydrorhamnose 3,5-epimerase family.</text>
</comment>
<dbReference type="RefSeq" id="WP_322541992.1">
    <property type="nucleotide sequence ID" value="NZ_JAOBTT010000001.1"/>
</dbReference>
<dbReference type="Proteomes" id="UP001288620">
    <property type="component" value="Unassembled WGS sequence"/>
</dbReference>
<reference evidence="7" key="1">
    <citation type="submission" date="2023-07" db="EMBL/GenBank/DDBJ databases">
        <title>Structural and functional analysis of rice phyllospheric bacteria for their antimicrobial properties and defense elicitation against blast disease.</title>
        <authorList>
            <person name="Sahu K.P."/>
            <person name="Asharani P."/>
            <person name="Kumar M."/>
            <person name="Reddy B."/>
            <person name="Kumar A."/>
        </authorList>
    </citation>
    <scope>NUCLEOTIDE SEQUENCE [LARGE SCALE GENOMIC DNA]</scope>
    <source>
        <strain evidence="7">OsEp_Plm_30P10</strain>
    </source>
</reference>
<dbReference type="InterPro" id="IPR011051">
    <property type="entry name" value="RmlC_Cupin_sf"/>
</dbReference>